<organism evidence="9 10">
    <name type="scientific">Trichobilharzia regenti</name>
    <name type="common">Nasal bird schistosome</name>
    <dbReference type="NCBI Taxonomy" id="157069"/>
    <lineage>
        <taxon>Eukaryota</taxon>
        <taxon>Metazoa</taxon>
        <taxon>Spiralia</taxon>
        <taxon>Lophotrochozoa</taxon>
        <taxon>Platyhelminthes</taxon>
        <taxon>Trematoda</taxon>
        <taxon>Digenea</taxon>
        <taxon>Strigeidida</taxon>
        <taxon>Schistosomatoidea</taxon>
        <taxon>Schistosomatidae</taxon>
        <taxon>Trichobilharzia</taxon>
    </lineage>
</organism>
<feature type="compositionally biased region" description="Low complexity" evidence="7">
    <location>
        <begin position="306"/>
        <end position="318"/>
    </location>
</feature>
<dbReference type="SMART" id="SM00233">
    <property type="entry name" value="PH"/>
    <property type="match status" value="1"/>
</dbReference>
<keyword evidence="5" id="KW-0333">Golgi apparatus</keyword>
<comment type="subcellular location">
    <subcellularLocation>
        <location evidence="2">Golgi apparatus</location>
        <location evidence="2">trans-Golgi network membrane</location>
    </subcellularLocation>
    <subcellularLocation>
        <location evidence="1">Membrane</location>
        <topology evidence="1">Peripheral membrane protein</topology>
    </subcellularLocation>
</comment>
<evidence type="ECO:0000256" key="6">
    <source>
        <dbReference type="ARBA" id="ARBA00023136"/>
    </source>
</evidence>
<dbReference type="InterPro" id="IPR011993">
    <property type="entry name" value="PH-like_dom_sf"/>
</dbReference>
<dbReference type="GO" id="GO:0005829">
    <property type="term" value="C:cytosol"/>
    <property type="evidence" value="ECO:0007669"/>
    <property type="project" value="GOC"/>
</dbReference>
<evidence type="ECO:0000256" key="4">
    <source>
        <dbReference type="ARBA" id="ARBA00022553"/>
    </source>
</evidence>
<dbReference type="SUPFAM" id="SSF110004">
    <property type="entry name" value="Glycolipid transfer protein, GLTP"/>
    <property type="match status" value="1"/>
</dbReference>
<evidence type="ECO:0000256" key="1">
    <source>
        <dbReference type="ARBA" id="ARBA00004170"/>
    </source>
</evidence>
<dbReference type="WBParaSite" id="TREG1_134860.1">
    <property type="protein sequence ID" value="TREG1_134860.1"/>
    <property type="gene ID" value="TREG1_134860"/>
</dbReference>
<dbReference type="GO" id="GO:0005802">
    <property type="term" value="C:trans-Golgi network"/>
    <property type="evidence" value="ECO:0007669"/>
    <property type="project" value="TreeGrafter"/>
</dbReference>
<evidence type="ECO:0000256" key="2">
    <source>
        <dbReference type="ARBA" id="ARBA00004198"/>
    </source>
</evidence>
<evidence type="ECO:0000313" key="10">
    <source>
        <dbReference type="WBParaSite" id="TREG1_134860.1"/>
    </source>
</evidence>
<reference evidence="10" key="2">
    <citation type="submission" date="2023-11" db="UniProtKB">
        <authorList>
            <consortium name="WormBaseParasite"/>
        </authorList>
    </citation>
    <scope>IDENTIFICATION</scope>
</reference>
<dbReference type="GO" id="GO:0001881">
    <property type="term" value="P:receptor recycling"/>
    <property type="evidence" value="ECO:0007669"/>
    <property type="project" value="TreeGrafter"/>
</dbReference>
<dbReference type="InterPro" id="IPR014830">
    <property type="entry name" value="Glycolipid_transfer_prot_dom"/>
</dbReference>
<dbReference type="FunFam" id="2.30.29.30:FF:000085">
    <property type="entry name" value="Pleckstrin homology domain-containing family A member 8"/>
    <property type="match status" value="1"/>
</dbReference>
<dbReference type="Gene3D" id="2.30.29.30">
    <property type="entry name" value="Pleckstrin-homology domain (PH domain)/Phosphotyrosine-binding domain (PTB)"/>
    <property type="match status" value="1"/>
</dbReference>
<dbReference type="GO" id="GO:0042147">
    <property type="term" value="P:retrograde transport, endosome to Golgi"/>
    <property type="evidence" value="ECO:0007669"/>
    <property type="project" value="TreeGrafter"/>
</dbReference>
<evidence type="ECO:0000259" key="8">
    <source>
        <dbReference type="PROSITE" id="PS50003"/>
    </source>
</evidence>
<dbReference type="GO" id="GO:0120013">
    <property type="term" value="F:lipid transfer activity"/>
    <property type="evidence" value="ECO:0007669"/>
    <property type="project" value="InterPro"/>
</dbReference>
<feature type="region of interest" description="Disordered" evidence="7">
    <location>
        <begin position="399"/>
        <end position="427"/>
    </location>
</feature>
<reference evidence="9" key="1">
    <citation type="submission" date="2022-06" db="EMBL/GenBank/DDBJ databases">
        <authorList>
            <person name="Berger JAMES D."/>
            <person name="Berger JAMES D."/>
        </authorList>
    </citation>
    <scope>NUCLEOTIDE SEQUENCE [LARGE SCALE GENOMIC DNA]</scope>
</reference>
<name>A0AA85J1G6_TRIRE</name>
<sequence length="608" mass="68184">MEGVLLKWTNYVSGWQQRYFILDDGVLSYYRSKEEMDSGCKGSVKLSVCDVIVHSSDARRFDLILGEQRYYLRALSRSDRQRWVVALGNSKVGNIPPKCEDVNVCEPSQTQSIDSHRSELRLYHNLMVQQVKEIQSNLKEDKIPDMNRINELTSMLNASCSTFLLALDELMILSNAQAPWLSSIVTGTNLESSSPKTFRNTTTPAAITTMATSNPSTLTITDSTGQYSPNMRYTPNHHHHNNNINNLLGYTSSPLLPPDSCFQNSRAQSVNRRQFSASRKYQTFFSTLEYSFEDIRPSLPAMKTLSSPSSTTPTASSSDNDEIKLPGDYISALELVKASKCLFSFLDRLNNNTSNSHFAASRTYTALQQVRRQLIDYLHCIEVNVEVYANADAEDERGGVGGGGGMNGMANSVKDTVGEKKENGNGGDITEKNNCDILFKKAQLSIGYLIRNEVKAKTSQEENSVYNAILHLCRCLNFIREFLHHLFRSPDPSTLTPNSDASLVTIANEAYTRCLRPFHSWSVRGMAMVIIQSLPSRLYLLDLLLLDNPESLPESFNESPLIRYPESYIQLKLDASRFAESLGRFLTLIEGLLASLDLNRIFTGSECY</sequence>
<dbReference type="InterPro" id="IPR001849">
    <property type="entry name" value="PH_domain"/>
</dbReference>
<dbReference type="GO" id="GO:0005769">
    <property type="term" value="C:early endosome"/>
    <property type="evidence" value="ECO:0007669"/>
    <property type="project" value="TreeGrafter"/>
</dbReference>
<dbReference type="AlphaFoldDB" id="A0AA85J1G6"/>
<dbReference type="PANTHER" id="PTHR22902">
    <property type="entry name" value="SESQUIPEDALIAN"/>
    <property type="match status" value="1"/>
</dbReference>
<dbReference type="GO" id="GO:0055037">
    <property type="term" value="C:recycling endosome"/>
    <property type="evidence" value="ECO:0007669"/>
    <property type="project" value="TreeGrafter"/>
</dbReference>
<feature type="region of interest" description="Disordered" evidence="7">
    <location>
        <begin position="301"/>
        <end position="323"/>
    </location>
</feature>
<evidence type="ECO:0000313" key="9">
    <source>
        <dbReference type="Proteomes" id="UP000050795"/>
    </source>
</evidence>
<feature type="compositionally biased region" description="Basic and acidic residues" evidence="7">
    <location>
        <begin position="416"/>
        <end position="427"/>
    </location>
</feature>
<dbReference type="Pfam" id="PF00169">
    <property type="entry name" value="PH"/>
    <property type="match status" value="1"/>
</dbReference>
<evidence type="ECO:0000256" key="3">
    <source>
        <dbReference type="ARBA" id="ARBA00016588"/>
    </source>
</evidence>
<dbReference type="PROSITE" id="PS50003">
    <property type="entry name" value="PH_DOMAIN"/>
    <property type="match status" value="1"/>
</dbReference>
<dbReference type="Gene3D" id="1.10.3520.10">
    <property type="entry name" value="Glycolipid transfer protein"/>
    <property type="match status" value="1"/>
</dbReference>
<protein>
    <recommendedName>
        <fullName evidence="3">Pleckstrin homology domain-containing family A member 8</fullName>
    </recommendedName>
</protein>
<feature type="domain" description="PH" evidence="8">
    <location>
        <begin position="1"/>
        <end position="92"/>
    </location>
</feature>
<keyword evidence="9" id="KW-1185">Reference proteome</keyword>
<dbReference type="GO" id="GO:0016020">
    <property type="term" value="C:membrane"/>
    <property type="evidence" value="ECO:0007669"/>
    <property type="project" value="UniProtKB-SubCell"/>
</dbReference>
<evidence type="ECO:0000256" key="7">
    <source>
        <dbReference type="SAM" id="MobiDB-lite"/>
    </source>
</evidence>
<dbReference type="PANTHER" id="PTHR22902:SF27">
    <property type="entry name" value="PLECKSTRIN HOMOLOGY DOMAIN-CONTAINING FAMILY A MEMBER 3"/>
    <property type="match status" value="1"/>
</dbReference>
<dbReference type="Pfam" id="PF08718">
    <property type="entry name" value="GLTP"/>
    <property type="match status" value="1"/>
</dbReference>
<dbReference type="Proteomes" id="UP000050795">
    <property type="component" value="Unassembled WGS sequence"/>
</dbReference>
<keyword evidence="6" id="KW-0472">Membrane</keyword>
<evidence type="ECO:0000256" key="5">
    <source>
        <dbReference type="ARBA" id="ARBA00023034"/>
    </source>
</evidence>
<proteinExistence type="predicted"/>
<dbReference type="InterPro" id="IPR045188">
    <property type="entry name" value="Boi1/Boi2-like"/>
</dbReference>
<keyword evidence="4" id="KW-0597">Phosphoprotein</keyword>
<dbReference type="InterPro" id="IPR036497">
    <property type="entry name" value="GLTP_sf"/>
</dbReference>
<dbReference type="SUPFAM" id="SSF50729">
    <property type="entry name" value="PH domain-like"/>
    <property type="match status" value="1"/>
</dbReference>
<dbReference type="GO" id="GO:0007032">
    <property type="term" value="P:endosome organization"/>
    <property type="evidence" value="ECO:0007669"/>
    <property type="project" value="TreeGrafter"/>
</dbReference>
<accession>A0AA85J1G6</accession>